<feature type="domain" description="GH26" evidence="6">
    <location>
        <begin position="35"/>
        <end position="329"/>
    </location>
</feature>
<dbReference type="PANTHER" id="PTHR40079:SF4">
    <property type="entry name" value="GH26 DOMAIN-CONTAINING PROTEIN-RELATED"/>
    <property type="match status" value="1"/>
</dbReference>
<feature type="chain" id="PRO_5015472620" description="GH26 domain-containing protein" evidence="5">
    <location>
        <begin position="22"/>
        <end position="356"/>
    </location>
</feature>
<evidence type="ECO:0000256" key="1">
    <source>
        <dbReference type="ARBA" id="ARBA00007754"/>
    </source>
</evidence>
<evidence type="ECO:0000256" key="5">
    <source>
        <dbReference type="SAM" id="SignalP"/>
    </source>
</evidence>
<evidence type="ECO:0000256" key="3">
    <source>
        <dbReference type="ARBA" id="ARBA00023295"/>
    </source>
</evidence>
<keyword evidence="3 4" id="KW-0326">Glycosidase</keyword>
<dbReference type="Proteomes" id="UP000239366">
    <property type="component" value="Unassembled WGS sequence"/>
</dbReference>
<evidence type="ECO:0000256" key="4">
    <source>
        <dbReference type="PROSITE-ProRule" id="PRU01100"/>
    </source>
</evidence>
<dbReference type="SUPFAM" id="SSF51445">
    <property type="entry name" value="(Trans)glycosidases"/>
    <property type="match status" value="1"/>
</dbReference>
<sequence length="356" mass="40677">MKLSSTLLFLGLFGLFTGLHGQSSEQMAAAISTETDAQFIYEYQGSKFVPPTGKTLLIMGQTKEGITDYQNNFGDEKQPGGWSAYWGIPEFKGVASAFKNNTGSTQNHQMLVDEFPNTVVHSAMWMVGILDIAKKTGLGTYDRVIKEYARWAKNVNRPIYLRIGYEFDGPHNELEPRDYIRAYRRIVDLFRAENVENIAFVWHSYAAKPYKNYSIADWYPGDDYVDWVGVSIFDHAYGGDDFGSECDAVLAFAKEHAKPVMIAESNPIQGIDMDNTKVWEEWFVPYFNFIHKKNIKAVSFINEDWTSLSIAGIEHWKDARLSNNKLVAKAWFEATAQKRFLHASKKLYKQLGYKKK</sequence>
<feature type="active site" description="Nucleophile" evidence="4">
    <location>
        <position position="264"/>
    </location>
</feature>
<gene>
    <name evidence="7" type="ORF">BST99_00085</name>
</gene>
<dbReference type="OrthoDB" id="9802773at2"/>
<dbReference type="InterPro" id="IPR000805">
    <property type="entry name" value="Glyco_hydro_26"/>
</dbReference>
<dbReference type="Gene3D" id="3.20.20.80">
    <property type="entry name" value="Glycosidases"/>
    <property type="match status" value="1"/>
</dbReference>
<accession>A0A2S7T485</accession>
<dbReference type="InterPro" id="IPR022790">
    <property type="entry name" value="GH26_dom"/>
</dbReference>
<comment type="caution">
    <text evidence="7">The sequence shown here is derived from an EMBL/GenBank/DDBJ whole genome shotgun (WGS) entry which is preliminary data.</text>
</comment>
<dbReference type="EMBL" id="MQVX01000001">
    <property type="protein sequence ID" value="PQJ14357.1"/>
    <property type="molecule type" value="Genomic_DNA"/>
</dbReference>
<dbReference type="GO" id="GO:0016985">
    <property type="term" value="F:mannan endo-1,4-beta-mannosidase activity"/>
    <property type="evidence" value="ECO:0007669"/>
    <property type="project" value="InterPro"/>
</dbReference>
<keyword evidence="2 4" id="KW-0378">Hydrolase</keyword>
<name>A0A2S7T485_9FLAO</name>
<evidence type="ECO:0000259" key="6">
    <source>
        <dbReference type="PROSITE" id="PS51764"/>
    </source>
</evidence>
<dbReference type="AlphaFoldDB" id="A0A2S7T485"/>
<protein>
    <recommendedName>
        <fullName evidence="6">GH26 domain-containing protein</fullName>
    </recommendedName>
</protein>
<keyword evidence="8" id="KW-1185">Reference proteome</keyword>
<dbReference type="Pfam" id="PF02156">
    <property type="entry name" value="Glyco_hydro_26"/>
    <property type="match status" value="1"/>
</dbReference>
<evidence type="ECO:0000313" key="7">
    <source>
        <dbReference type="EMBL" id="PQJ14357.1"/>
    </source>
</evidence>
<dbReference type="RefSeq" id="WP_104999985.1">
    <property type="nucleotide sequence ID" value="NZ_MQVX01000001.1"/>
</dbReference>
<dbReference type="PROSITE" id="PS51764">
    <property type="entry name" value="GH26"/>
    <property type="match status" value="1"/>
</dbReference>
<dbReference type="InterPro" id="IPR017853">
    <property type="entry name" value="GH"/>
</dbReference>
<evidence type="ECO:0000313" key="8">
    <source>
        <dbReference type="Proteomes" id="UP000239366"/>
    </source>
</evidence>
<proteinExistence type="inferred from homology"/>
<evidence type="ECO:0000256" key="2">
    <source>
        <dbReference type="ARBA" id="ARBA00022801"/>
    </source>
</evidence>
<feature type="active site" description="Proton donor" evidence="4">
    <location>
        <position position="166"/>
    </location>
</feature>
<dbReference type="PANTHER" id="PTHR40079">
    <property type="entry name" value="MANNAN ENDO-1,4-BETA-MANNOSIDASE E-RELATED"/>
    <property type="match status" value="1"/>
</dbReference>
<organism evidence="7 8">
    <name type="scientific">Aureicoccus marinus</name>
    <dbReference type="NCBI Taxonomy" id="754435"/>
    <lineage>
        <taxon>Bacteria</taxon>
        <taxon>Pseudomonadati</taxon>
        <taxon>Bacteroidota</taxon>
        <taxon>Flavobacteriia</taxon>
        <taxon>Flavobacteriales</taxon>
        <taxon>Flavobacteriaceae</taxon>
        <taxon>Aureicoccus</taxon>
    </lineage>
</organism>
<reference evidence="8" key="1">
    <citation type="submission" date="2016-11" db="EMBL/GenBank/DDBJ databases">
        <title>Trade-off between light-utilization and light-protection in marine flavobacteria.</title>
        <authorList>
            <person name="Kumagai Y."/>
            <person name="Yoshizawa S."/>
            <person name="Kogure K."/>
        </authorList>
    </citation>
    <scope>NUCLEOTIDE SEQUENCE [LARGE SCALE GENOMIC DNA]</scope>
    <source>
        <strain evidence="8">SG-18</strain>
    </source>
</reference>
<comment type="similarity">
    <text evidence="1 4">Belongs to the glycosyl hydrolase 26 family.</text>
</comment>
<dbReference type="GO" id="GO:0006080">
    <property type="term" value="P:substituted mannan metabolic process"/>
    <property type="evidence" value="ECO:0007669"/>
    <property type="project" value="InterPro"/>
</dbReference>
<feature type="signal peptide" evidence="5">
    <location>
        <begin position="1"/>
        <end position="21"/>
    </location>
</feature>
<keyword evidence="5" id="KW-0732">Signal</keyword>